<feature type="compositionally biased region" description="Basic and acidic residues" evidence="1">
    <location>
        <begin position="20"/>
        <end position="29"/>
    </location>
</feature>
<evidence type="ECO:0000313" key="3">
    <source>
        <dbReference type="Proteomes" id="UP001163105"/>
    </source>
</evidence>
<accession>A0AB34FME6</accession>
<gene>
    <name evidence="2" type="ORF">O9K51_06107</name>
</gene>
<evidence type="ECO:0000256" key="1">
    <source>
        <dbReference type="SAM" id="MobiDB-lite"/>
    </source>
</evidence>
<name>A0AB34FME6_9HYPO</name>
<dbReference type="AlphaFoldDB" id="A0AB34FME6"/>
<proteinExistence type="predicted"/>
<reference evidence="2" key="1">
    <citation type="submission" date="2023-01" db="EMBL/GenBank/DDBJ databases">
        <title>The growth and conidiation of Purpureocillium lavendulum are regulated by nitrogen source and histone H3K14 acetylation.</title>
        <authorList>
            <person name="Tang P."/>
            <person name="Han J."/>
            <person name="Zhang C."/>
            <person name="Tang P."/>
            <person name="Qi F."/>
            <person name="Zhang K."/>
            <person name="Liang L."/>
        </authorList>
    </citation>
    <scope>NUCLEOTIDE SEQUENCE</scope>
    <source>
        <strain evidence="2">YMF1.00683</strain>
    </source>
</reference>
<organism evidence="2 3">
    <name type="scientific">Purpureocillium lavendulum</name>
    <dbReference type="NCBI Taxonomy" id="1247861"/>
    <lineage>
        <taxon>Eukaryota</taxon>
        <taxon>Fungi</taxon>
        <taxon>Dikarya</taxon>
        <taxon>Ascomycota</taxon>
        <taxon>Pezizomycotina</taxon>
        <taxon>Sordariomycetes</taxon>
        <taxon>Hypocreomycetidae</taxon>
        <taxon>Hypocreales</taxon>
        <taxon>Ophiocordycipitaceae</taxon>
        <taxon>Purpureocillium</taxon>
    </lineage>
</organism>
<feature type="region of interest" description="Disordered" evidence="1">
    <location>
        <begin position="1"/>
        <end position="32"/>
    </location>
</feature>
<keyword evidence="3" id="KW-1185">Reference proteome</keyword>
<dbReference type="Proteomes" id="UP001163105">
    <property type="component" value="Unassembled WGS sequence"/>
</dbReference>
<comment type="caution">
    <text evidence="2">The sequence shown here is derived from an EMBL/GenBank/DDBJ whole genome shotgun (WGS) entry which is preliminary data.</text>
</comment>
<evidence type="ECO:0000313" key="2">
    <source>
        <dbReference type="EMBL" id="KAJ6440317.1"/>
    </source>
</evidence>
<protein>
    <submittedName>
        <fullName evidence="2">Uncharacterized protein</fullName>
    </submittedName>
</protein>
<dbReference type="EMBL" id="JAQHRD010000005">
    <property type="protein sequence ID" value="KAJ6440317.1"/>
    <property type="molecule type" value="Genomic_DNA"/>
</dbReference>
<sequence>MAGRRREQFMQDMTGPHGWLMEHPDDASKDSTSFNWEMNEQAISLGTRMLAQAWHCDDIQPFVEPNCRFCS</sequence>